<name>A0A2N0B707_9LEPT</name>
<comment type="caution">
    <text evidence="1">The sequence shown here is derived from an EMBL/GenBank/DDBJ whole genome shotgun (WGS) entry which is preliminary data.</text>
</comment>
<dbReference type="EMBL" id="NPEF01000150">
    <property type="protein sequence ID" value="PJZ92310.1"/>
    <property type="molecule type" value="Genomic_DNA"/>
</dbReference>
<evidence type="ECO:0000313" key="1">
    <source>
        <dbReference type="EMBL" id="PJZ92310.1"/>
    </source>
</evidence>
<reference evidence="1" key="1">
    <citation type="submission" date="2017-07" db="EMBL/GenBank/DDBJ databases">
        <title>Leptospira spp. isolated from tropical soils.</title>
        <authorList>
            <person name="Thibeaux R."/>
            <person name="Iraola G."/>
            <person name="Ferres I."/>
            <person name="Bierque E."/>
            <person name="Girault D."/>
            <person name="Soupe-Gilbert M.-E."/>
            <person name="Picardeau M."/>
            <person name="Goarant C."/>
        </authorList>
    </citation>
    <scope>NUCLEOTIDE SEQUENCE [LARGE SCALE GENOMIC DNA]</scope>
    <source>
        <strain evidence="1">ATI7-C-A5</strain>
    </source>
</reference>
<gene>
    <name evidence="1" type="ORF">CH379_13925</name>
</gene>
<organism evidence="1">
    <name type="scientific">Leptospira ellisii</name>
    <dbReference type="NCBI Taxonomy" id="2023197"/>
    <lineage>
        <taxon>Bacteria</taxon>
        <taxon>Pseudomonadati</taxon>
        <taxon>Spirochaetota</taxon>
        <taxon>Spirochaetia</taxon>
        <taxon>Leptospirales</taxon>
        <taxon>Leptospiraceae</taxon>
        <taxon>Leptospira</taxon>
    </lineage>
</organism>
<proteinExistence type="predicted"/>
<accession>A0A2N0B707</accession>
<dbReference type="AlphaFoldDB" id="A0A2N0B707"/>
<sequence length="71" mass="7784">MRHVFCIPFLRGMRKTVFYFLLDPGPFRIEARNPPSLTNKTIPAPNLKTTSAKDHPVSLSAGGSCVSGILL</sequence>
<protein>
    <submittedName>
        <fullName evidence="1">Uncharacterized protein</fullName>
    </submittedName>
</protein>
<accession>A0A2N0BKI7</accession>